<reference evidence="4 5" key="2">
    <citation type="submission" date="2020-02" db="EMBL/GenBank/DDBJ databases">
        <title>Erythrobacter dongmakensis sp. nov., isolated from a tidal mudflat.</title>
        <authorList>
            <person name="Kim I.S."/>
        </authorList>
    </citation>
    <scope>NUCLEOTIDE SEQUENCE [LARGE SCALE GENOMIC DNA]</scope>
    <source>
        <strain evidence="4 5">GH3-10</strain>
    </source>
</reference>
<feature type="coiled-coil region" evidence="1">
    <location>
        <begin position="158"/>
        <end position="256"/>
    </location>
</feature>
<feature type="region of interest" description="Disordered" evidence="2">
    <location>
        <begin position="383"/>
        <end position="414"/>
    </location>
</feature>
<dbReference type="Proteomes" id="UP000461409">
    <property type="component" value="Unassembled WGS sequence"/>
</dbReference>
<dbReference type="Pfam" id="PF07568">
    <property type="entry name" value="HisKA_2"/>
    <property type="match status" value="1"/>
</dbReference>
<evidence type="ECO:0000313" key="5">
    <source>
        <dbReference type="Proteomes" id="UP000461409"/>
    </source>
</evidence>
<sequence length="414" mass="45822">MTMPPSLWPDCMLEGHSRMEIVSVRIGVEADIPRVRQVSDVIARSFSFENFARTRMITAILEITRNALQHGRGGRAYFQAERKAEHTWLKVVVEDQGDGLPDDSVFVKSRRPFRANLSQSRGMGLGLTGVQSLADSFDLRSSKEGTTAELAFQTSVPARELESRVEDVREKLGDLSATDPVAELSRQNRELAEAMAERELLIDEVHHRTGNNLSLIISFIQLSKRNAKEEETREAMAQLEARVHSVAKVHQELQRAHLGERISLLPLLENVARHAQDAFSNPEFDISISVFGDNANVVGAAAIDLGLIVNELVTNSYKHAFAGRQQGKVQIAFERGPDDEYWELSVQDDGGGIPEDMKPERSDSLGWRMVRAMATRHAGKITTSGEKGFRTSIKFPPEFASAGRDTSGSASSAE</sequence>
<dbReference type="Gene3D" id="3.30.450.20">
    <property type="entry name" value="PAS domain"/>
    <property type="match status" value="1"/>
</dbReference>
<dbReference type="EMBL" id="WUBR01000003">
    <property type="protein sequence ID" value="MWV28930.1"/>
    <property type="molecule type" value="Genomic_DNA"/>
</dbReference>
<dbReference type="Pfam" id="PF02518">
    <property type="entry name" value="HATPase_c"/>
    <property type="match status" value="2"/>
</dbReference>
<gene>
    <name evidence="4" type="ORF">GRF63_13540</name>
</gene>
<dbReference type="InterPro" id="IPR036890">
    <property type="entry name" value="HATPase_C_sf"/>
</dbReference>
<accession>A0A844XGI4</accession>
<proteinExistence type="predicted"/>
<protein>
    <submittedName>
        <fullName evidence="4">Histidine kinase</fullName>
    </submittedName>
</protein>
<evidence type="ECO:0000313" key="4">
    <source>
        <dbReference type="EMBL" id="MWV28930.1"/>
    </source>
</evidence>
<organism evidence="4 5">
    <name type="scientific">Aurantiacibacter rhizosphaerae</name>
    <dbReference type="NCBI Taxonomy" id="2691582"/>
    <lineage>
        <taxon>Bacteria</taxon>
        <taxon>Pseudomonadati</taxon>
        <taxon>Pseudomonadota</taxon>
        <taxon>Alphaproteobacteria</taxon>
        <taxon>Sphingomonadales</taxon>
        <taxon>Erythrobacteraceae</taxon>
        <taxon>Aurantiacibacter</taxon>
    </lineage>
</organism>
<evidence type="ECO:0000259" key="3">
    <source>
        <dbReference type="PROSITE" id="PS50109"/>
    </source>
</evidence>
<reference evidence="4 5" key="1">
    <citation type="submission" date="2019-12" db="EMBL/GenBank/DDBJ databases">
        <authorList>
            <person name="Lee S.D."/>
        </authorList>
    </citation>
    <scope>NUCLEOTIDE SEQUENCE [LARGE SCALE GENOMIC DNA]</scope>
    <source>
        <strain evidence="4 5">GH3-10</strain>
    </source>
</reference>
<dbReference type="SUPFAM" id="SSF55874">
    <property type="entry name" value="ATPase domain of HSP90 chaperone/DNA topoisomerase II/histidine kinase"/>
    <property type="match status" value="2"/>
</dbReference>
<dbReference type="PANTHER" id="PTHR43065">
    <property type="entry name" value="SENSOR HISTIDINE KINASE"/>
    <property type="match status" value="1"/>
</dbReference>
<keyword evidence="4" id="KW-0808">Transferase</keyword>
<dbReference type="GO" id="GO:0016301">
    <property type="term" value="F:kinase activity"/>
    <property type="evidence" value="ECO:0007669"/>
    <property type="project" value="UniProtKB-KW"/>
</dbReference>
<dbReference type="InterPro" id="IPR011495">
    <property type="entry name" value="Sig_transdc_His_kin_sub2_dim/P"/>
</dbReference>
<keyword evidence="5" id="KW-1185">Reference proteome</keyword>
<keyword evidence="1" id="KW-0175">Coiled coil</keyword>
<name>A0A844XGI4_9SPHN</name>
<evidence type="ECO:0000256" key="2">
    <source>
        <dbReference type="SAM" id="MobiDB-lite"/>
    </source>
</evidence>
<dbReference type="Gene3D" id="3.30.565.10">
    <property type="entry name" value="Histidine kinase-like ATPase, C-terminal domain"/>
    <property type="match status" value="2"/>
</dbReference>
<dbReference type="AlphaFoldDB" id="A0A844XGI4"/>
<keyword evidence="4" id="KW-0418">Kinase</keyword>
<dbReference type="InterPro" id="IPR003594">
    <property type="entry name" value="HATPase_dom"/>
</dbReference>
<dbReference type="InterPro" id="IPR005467">
    <property type="entry name" value="His_kinase_dom"/>
</dbReference>
<dbReference type="SMART" id="SM00387">
    <property type="entry name" value="HATPase_c"/>
    <property type="match status" value="2"/>
</dbReference>
<dbReference type="PANTHER" id="PTHR43065:SF23">
    <property type="entry name" value="SENSOR HISTIDINE KINASE PDTAS"/>
    <property type="match status" value="1"/>
</dbReference>
<feature type="domain" description="Histidine kinase" evidence="3">
    <location>
        <begin position="204"/>
        <end position="399"/>
    </location>
</feature>
<dbReference type="PROSITE" id="PS50109">
    <property type="entry name" value="HIS_KIN"/>
    <property type="match status" value="1"/>
</dbReference>
<evidence type="ECO:0000256" key="1">
    <source>
        <dbReference type="SAM" id="Coils"/>
    </source>
</evidence>
<comment type="caution">
    <text evidence="4">The sequence shown here is derived from an EMBL/GenBank/DDBJ whole genome shotgun (WGS) entry which is preliminary data.</text>
</comment>
<feature type="compositionally biased region" description="Polar residues" evidence="2">
    <location>
        <begin position="404"/>
        <end position="414"/>
    </location>
</feature>